<dbReference type="GO" id="GO:0004803">
    <property type="term" value="F:transposase activity"/>
    <property type="evidence" value="ECO:0007669"/>
    <property type="project" value="InterPro"/>
</dbReference>
<reference evidence="2 3" key="1">
    <citation type="submission" date="2018-06" db="EMBL/GenBank/DDBJ databases">
        <authorList>
            <consortium name="Pathogen Informatics"/>
            <person name="Doyle S."/>
        </authorList>
    </citation>
    <scope>NUCLEOTIDE SEQUENCE [LARGE SCALE GENOMIC DNA]</scope>
    <source>
        <strain evidence="2 3">NCTC8105</strain>
    </source>
</reference>
<name>A0A377TFL1_HAFAL</name>
<evidence type="ECO:0000259" key="1">
    <source>
        <dbReference type="Pfam" id="PF04986"/>
    </source>
</evidence>
<evidence type="ECO:0000313" key="3">
    <source>
        <dbReference type="Proteomes" id="UP000254821"/>
    </source>
</evidence>
<proteinExistence type="predicted"/>
<gene>
    <name evidence="2" type="ORF">NCTC8105_05231</name>
</gene>
<dbReference type="AlphaFoldDB" id="A0A377TFL1"/>
<dbReference type="GO" id="GO:0006313">
    <property type="term" value="P:DNA transposition"/>
    <property type="evidence" value="ECO:0007669"/>
    <property type="project" value="InterPro"/>
</dbReference>
<feature type="domain" description="Transposase IS801/IS1294" evidence="1">
    <location>
        <begin position="2"/>
        <end position="25"/>
    </location>
</feature>
<dbReference type="GO" id="GO:0003677">
    <property type="term" value="F:DNA binding"/>
    <property type="evidence" value="ECO:0007669"/>
    <property type="project" value="InterPro"/>
</dbReference>
<protein>
    <recommendedName>
        <fullName evidence="1">Transposase IS801/IS1294 domain-containing protein</fullName>
    </recommendedName>
</protein>
<accession>A0A377TFL1</accession>
<organism evidence="2 3">
    <name type="scientific">Hafnia alvei</name>
    <dbReference type="NCBI Taxonomy" id="569"/>
    <lineage>
        <taxon>Bacteria</taxon>
        <taxon>Pseudomonadati</taxon>
        <taxon>Pseudomonadota</taxon>
        <taxon>Gammaproteobacteria</taxon>
        <taxon>Enterobacterales</taxon>
        <taxon>Hafniaceae</taxon>
        <taxon>Hafnia</taxon>
    </lineage>
</organism>
<sequence length="104" mass="12297">MRYISHIPSRHFKMVRYYGFLANRKRGALLPEVYAALDIKEKEKPPKPGFASLMKQFTRIDPYQCVLCGSRMVFNCAEAGIRADKLLEMRRQEFKKRRWLQQAA</sequence>
<dbReference type="Proteomes" id="UP000254821">
    <property type="component" value="Unassembled WGS sequence"/>
</dbReference>
<evidence type="ECO:0000313" key="2">
    <source>
        <dbReference type="EMBL" id="STS21082.1"/>
    </source>
</evidence>
<dbReference type="InterPro" id="IPR007069">
    <property type="entry name" value="Transposase_32"/>
</dbReference>
<dbReference type="EMBL" id="UGHP01000002">
    <property type="protein sequence ID" value="STS21082.1"/>
    <property type="molecule type" value="Genomic_DNA"/>
</dbReference>
<dbReference type="Pfam" id="PF04986">
    <property type="entry name" value="Y2_Tnp"/>
    <property type="match status" value="1"/>
</dbReference>